<name>A0A058ZJ39_9RHOB</name>
<dbReference type="AlphaFoldDB" id="A0A058ZJ39"/>
<dbReference type="GO" id="GO:0016787">
    <property type="term" value="F:hydrolase activity"/>
    <property type="evidence" value="ECO:0007669"/>
    <property type="project" value="UniProtKB-KW"/>
</dbReference>
<dbReference type="SUPFAM" id="SSF56784">
    <property type="entry name" value="HAD-like"/>
    <property type="match status" value="1"/>
</dbReference>
<dbReference type="InterPro" id="IPR006439">
    <property type="entry name" value="HAD-SF_hydro_IA"/>
</dbReference>
<dbReference type="OrthoDB" id="9782449at2"/>
<dbReference type="InterPro" id="IPR036412">
    <property type="entry name" value="HAD-like_sf"/>
</dbReference>
<keyword evidence="2" id="KW-1185">Reference proteome</keyword>
<dbReference type="NCBIfam" id="TIGR01509">
    <property type="entry name" value="HAD-SF-IA-v3"/>
    <property type="match status" value="1"/>
</dbReference>
<proteinExistence type="predicted"/>
<dbReference type="InterPro" id="IPR023198">
    <property type="entry name" value="PGP-like_dom2"/>
</dbReference>
<dbReference type="PANTHER" id="PTHR18901:SF38">
    <property type="entry name" value="PSEUDOURIDINE-5'-PHOSPHATASE"/>
    <property type="match status" value="1"/>
</dbReference>
<keyword evidence="1" id="KW-0378">Hydrolase</keyword>
<evidence type="ECO:0000313" key="2">
    <source>
        <dbReference type="Proteomes" id="UP000024836"/>
    </source>
</evidence>
<evidence type="ECO:0000313" key="1">
    <source>
        <dbReference type="EMBL" id="KCV81197.1"/>
    </source>
</evidence>
<reference evidence="1 2" key="1">
    <citation type="submission" date="2013-04" db="EMBL/GenBank/DDBJ databases">
        <title>Shimia sp. 22II-S11-Z10 Genome Sequencing.</title>
        <authorList>
            <person name="Lai Q."/>
            <person name="Li G."/>
            <person name="Shao Z."/>
        </authorList>
    </citation>
    <scope>NUCLEOTIDE SEQUENCE [LARGE SCALE GENOMIC DNA]</scope>
    <source>
        <strain evidence="2">22II-S11-Z10</strain>
    </source>
</reference>
<dbReference type="EMBL" id="AQQY01000010">
    <property type="protein sequence ID" value="KCV81197.1"/>
    <property type="molecule type" value="Genomic_DNA"/>
</dbReference>
<dbReference type="InterPro" id="IPR041492">
    <property type="entry name" value="HAD_2"/>
</dbReference>
<dbReference type="eggNOG" id="COG0637">
    <property type="taxonomic scope" value="Bacteria"/>
</dbReference>
<dbReference type="InterPro" id="IPR023214">
    <property type="entry name" value="HAD_sf"/>
</dbReference>
<dbReference type="RefSeq" id="WP_035252468.1">
    <property type="nucleotide sequence ID" value="NZ_AQQY01000010.1"/>
</dbReference>
<dbReference type="STRING" id="1461693.ATO10_13489"/>
<dbReference type="SFLD" id="SFLDS00003">
    <property type="entry name" value="Haloacid_Dehalogenase"/>
    <property type="match status" value="1"/>
</dbReference>
<dbReference type="Pfam" id="PF13419">
    <property type="entry name" value="HAD_2"/>
    <property type="match status" value="1"/>
</dbReference>
<dbReference type="PANTHER" id="PTHR18901">
    <property type="entry name" value="2-DEOXYGLUCOSE-6-PHOSPHATE PHOSPHATASE 2"/>
    <property type="match status" value="1"/>
</dbReference>
<dbReference type="SFLD" id="SFLDG01129">
    <property type="entry name" value="C1.5:_HAD__Beta-PGM__Phosphata"/>
    <property type="match status" value="1"/>
</dbReference>
<comment type="caution">
    <text evidence="1">The sequence shown here is derived from an EMBL/GenBank/DDBJ whole genome shotgun (WGS) entry which is preliminary data.</text>
</comment>
<sequence length="215" mass="23284">MRFKAVIFDMDGLLLDTERVAQEAGVEACAQMGLDVPYQFFVDQLMGKDHETGAQLLRDFLGHDLDMDRLNTLWTIACDRRFENGVPLRPRAVEMLDLVDALPLPKAIATSTQTKRAWEKLGQAGLDHRFDTLVGFNCIANPKPAPDPYLEAASRLGHAPSDCIAFEDSETGVRAALAAGMTVVQVPDMKPAPLGLAHFIADDLIAGAQAAGLAP</sequence>
<organism evidence="1 2">
    <name type="scientific">Actibacterium atlanticum</name>
    <dbReference type="NCBI Taxonomy" id="1461693"/>
    <lineage>
        <taxon>Bacteria</taxon>
        <taxon>Pseudomonadati</taxon>
        <taxon>Pseudomonadota</taxon>
        <taxon>Alphaproteobacteria</taxon>
        <taxon>Rhodobacterales</taxon>
        <taxon>Roseobacteraceae</taxon>
        <taxon>Actibacterium</taxon>
    </lineage>
</organism>
<protein>
    <submittedName>
        <fullName evidence="1">Hydrolase</fullName>
    </submittedName>
</protein>
<gene>
    <name evidence="1" type="ORF">ATO10_13489</name>
</gene>
<dbReference type="Gene3D" id="3.40.50.1000">
    <property type="entry name" value="HAD superfamily/HAD-like"/>
    <property type="match status" value="1"/>
</dbReference>
<dbReference type="CDD" id="cd07505">
    <property type="entry name" value="HAD_BPGM-like"/>
    <property type="match status" value="1"/>
</dbReference>
<dbReference type="Gene3D" id="1.10.150.240">
    <property type="entry name" value="Putative phosphatase, domain 2"/>
    <property type="match status" value="1"/>
</dbReference>
<accession>A0A058ZJ39</accession>
<dbReference type="Proteomes" id="UP000024836">
    <property type="component" value="Unassembled WGS sequence"/>
</dbReference>